<dbReference type="SUPFAM" id="SSF54928">
    <property type="entry name" value="RNA-binding domain, RBD"/>
    <property type="match status" value="1"/>
</dbReference>
<gene>
    <name evidence="4" type="ORF">UW82_C0029G0007</name>
</gene>
<reference evidence="4 5" key="1">
    <citation type="journal article" date="2015" name="Nature">
        <title>rRNA introns, odd ribosomes, and small enigmatic genomes across a large radiation of phyla.</title>
        <authorList>
            <person name="Brown C.T."/>
            <person name="Hug L.A."/>
            <person name="Thomas B.C."/>
            <person name="Sharon I."/>
            <person name="Castelle C.J."/>
            <person name="Singh A."/>
            <person name="Wilkins M.J."/>
            <person name="Williams K.H."/>
            <person name="Banfield J.F."/>
        </authorList>
    </citation>
    <scope>NUCLEOTIDE SEQUENCE [LARGE SCALE GENOMIC DNA]</scope>
</reference>
<dbReference type="InterPro" id="IPR052462">
    <property type="entry name" value="SLIRP/GR-RBP-like"/>
</dbReference>
<dbReference type="GO" id="GO:0003723">
    <property type="term" value="F:RNA binding"/>
    <property type="evidence" value="ECO:0007669"/>
    <property type="project" value="UniProtKB-KW"/>
</dbReference>
<dbReference type="Proteomes" id="UP000034504">
    <property type="component" value="Unassembled WGS sequence"/>
</dbReference>
<evidence type="ECO:0000313" key="5">
    <source>
        <dbReference type="Proteomes" id="UP000034504"/>
    </source>
</evidence>
<sequence>MDKKKLYVGNLPWSMTNDSLKEMFASYGEVVEAVIITDRMSGRSKGFGFVTFADEAVAEKAAAEMNGKTVEERQIVVNVARPREERPAGGGYRGGGGAGGGFRRDNRPRY</sequence>
<keyword evidence="1" id="KW-0694">RNA-binding</keyword>
<protein>
    <submittedName>
        <fullName evidence="4">RNP-1 like protein RNA-binding protein</fullName>
    </submittedName>
</protein>
<evidence type="ECO:0000256" key="1">
    <source>
        <dbReference type="ARBA" id="ARBA00022884"/>
    </source>
</evidence>
<evidence type="ECO:0000259" key="3">
    <source>
        <dbReference type="PROSITE" id="PS50102"/>
    </source>
</evidence>
<dbReference type="PANTHER" id="PTHR48027">
    <property type="entry name" value="HETEROGENEOUS NUCLEAR RIBONUCLEOPROTEIN 87F-RELATED"/>
    <property type="match status" value="1"/>
</dbReference>
<evidence type="ECO:0000256" key="2">
    <source>
        <dbReference type="SAM" id="MobiDB-lite"/>
    </source>
</evidence>
<dbReference type="SMART" id="SM00360">
    <property type="entry name" value="RRM"/>
    <property type="match status" value="1"/>
</dbReference>
<name>A0A0G1KKE0_UNCKA</name>
<accession>A0A0G1KKE0</accession>
<proteinExistence type="predicted"/>
<dbReference type="AlphaFoldDB" id="A0A0G1KKE0"/>
<dbReference type="InterPro" id="IPR035979">
    <property type="entry name" value="RBD_domain_sf"/>
</dbReference>
<feature type="compositionally biased region" description="Gly residues" evidence="2">
    <location>
        <begin position="88"/>
        <end position="101"/>
    </location>
</feature>
<comment type="caution">
    <text evidence="4">The sequence shown here is derived from an EMBL/GenBank/DDBJ whole genome shotgun (WGS) entry which is preliminary data.</text>
</comment>
<dbReference type="Gene3D" id="3.30.70.330">
    <property type="match status" value="1"/>
</dbReference>
<organism evidence="4 5">
    <name type="scientific">candidate division WWE3 bacterium GW2011_GWC2_44_9</name>
    <dbReference type="NCBI Taxonomy" id="1619125"/>
    <lineage>
        <taxon>Bacteria</taxon>
        <taxon>Katanobacteria</taxon>
    </lineage>
</organism>
<dbReference type="EMBL" id="LCJU01000029">
    <property type="protein sequence ID" value="KKT83970.1"/>
    <property type="molecule type" value="Genomic_DNA"/>
</dbReference>
<dbReference type="InterPro" id="IPR000504">
    <property type="entry name" value="RRM_dom"/>
</dbReference>
<dbReference type="PROSITE" id="PS50102">
    <property type="entry name" value="RRM"/>
    <property type="match status" value="1"/>
</dbReference>
<dbReference type="Pfam" id="PF00076">
    <property type="entry name" value="RRM_1"/>
    <property type="match status" value="1"/>
</dbReference>
<feature type="region of interest" description="Disordered" evidence="2">
    <location>
        <begin position="78"/>
        <end position="110"/>
    </location>
</feature>
<evidence type="ECO:0000313" key="4">
    <source>
        <dbReference type="EMBL" id="KKT83970.1"/>
    </source>
</evidence>
<feature type="domain" description="RRM" evidence="3">
    <location>
        <begin position="4"/>
        <end position="82"/>
    </location>
</feature>
<dbReference type="InterPro" id="IPR012677">
    <property type="entry name" value="Nucleotide-bd_a/b_plait_sf"/>
</dbReference>